<proteinExistence type="predicted"/>
<evidence type="ECO:0000313" key="1">
    <source>
        <dbReference type="EMBL" id="GAH50891.1"/>
    </source>
</evidence>
<protein>
    <submittedName>
        <fullName evidence="1">Uncharacterized protein</fullName>
    </submittedName>
</protein>
<reference evidence="1" key="1">
    <citation type="journal article" date="2014" name="Front. Microbiol.">
        <title>High frequency of phylogenetically diverse reductive dehalogenase-homologous genes in deep subseafloor sedimentary metagenomes.</title>
        <authorList>
            <person name="Kawai M."/>
            <person name="Futagami T."/>
            <person name="Toyoda A."/>
            <person name="Takaki Y."/>
            <person name="Nishi S."/>
            <person name="Hori S."/>
            <person name="Arai W."/>
            <person name="Tsubouchi T."/>
            <person name="Morono Y."/>
            <person name="Uchiyama I."/>
            <person name="Ito T."/>
            <person name="Fujiyama A."/>
            <person name="Inagaki F."/>
            <person name="Takami H."/>
        </authorList>
    </citation>
    <scope>NUCLEOTIDE SEQUENCE</scope>
    <source>
        <strain evidence="1">Expedition CK06-06</strain>
    </source>
</reference>
<name>X1FYZ2_9ZZZZ</name>
<gene>
    <name evidence="1" type="ORF">S03H2_31771</name>
</gene>
<organism evidence="1">
    <name type="scientific">marine sediment metagenome</name>
    <dbReference type="NCBI Taxonomy" id="412755"/>
    <lineage>
        <taxon>unclassified sequences</taxon>
        <taxon>metagenomes</taxon>
        <taxon>ecological metagenomes</taxon>
    </lineage>
</organism>
<sequence length="29" mass="3474">NNKVLNKLKDDYIGKIKKDFFSLSKIKIY</sequence>
<dbReference type="AlphaFoldDB" id="X1FYZ2"/>
<dbReference type="EMBL" id="BARU01019285">
    <property type="protein sequence ID" value="GAH50891.1"/>
    <property type="molecule type" value="Genomic_DNA"/>
</dbReference>
<feature type="non-terminal residue" evidence="1">
    <location>
        <position position="1"/>
    </location>
</feature>
<accession>X1FYZ2</accession>
<comment type="caution">
    <text evidence="1">The sequence shown here is derived from an EMBL/GenBank/DDBJ whole genome shotgun (WGS) entry which is preliminary data.</text>
</comment>